<proteinExistence type="predicted"/>
<dbReference type="AlphaFoldDB" id="A0A0V1LWP9"/>
<organism evidence="1 2">
    <name type="scientific">Trichinella papuae</name>
    <dbReference type="NCBI Taxonomy" id="268474"/>
    <lineage>
        <taxon>Eukaryota</taxon>
        <taxon>Metazoa</taxon>
        <taxon>Ecdysozoa</taxon>
        <taxon>Nematoda</taxon>
        <taxon>Enoplea</taxon>
        <taxon>Dorylaimia</taxon>
        <taxon>Trichinellida</taxon>
        <taxon>Trichinellidae</taxon>
        <taxon>Trichinella</taxon>
    </lineage>
</organism>
<protein>
    <submittedName>
        <fullName evidence="1">Uncharacterized protein</fullName>
    </submittedName>
</protein>
<evidence type="ECO:0000313" key="1">
    <source>
        <dbReference type="EMBL" id="KRZ63923.1"/>
    </source>
</evidence>
<accession>A0A0V1LWP9</accession>
<keyword evidence="2" id="KW-1185">Reference proteome</keyword>
<dbReference type="EMBL" id="JYDO01001700">
    <property type="protein sequence ID" value="KRZ63923.1"/>
    <property type="molecule type" value="Genomic_DNA"/>
</dbReference>
<dbReference type="Proteomes" id="UP000054843">
    <property type="component" value="Unassembled WGS sequence"/>
</dbReference>
<gene>
    <name evidence="1" type="ORF">T10_588</name>
</gene>
<reference evidence="1 2" key="1">
    <citation type="submission" date="2015-01" db="EMBL/GenBank/DDBJ databases">
        <title>Evolution of Trichinella species and genotypes.</title>
        <authorList>
            <person name="Korhonen P.K."/>
            <person name="Edoardo P."/>
            <person name="Giuseppe L.R."/>
            <person name="Gasser R.B."/>
        </authorList>
    </citation>
    <scope>NUCLEOTIDE SEQUENCE [LARGE SCALE GENOMIC DNA]</scope>
    <source>
        <strain evidence="1">ISS1980</strain>
    </source>
</reference>
<name>A0A0V1LWP9_9BILA</name>
<sequence>MMFAEDSSPRDQRMLKLDPFVYGDRGSEYHSNQCHIFPVSRQCTLQL</sequence>
<comment type="caution">
    <text evidence="1">The sequence shown here is derived from an EMBL/GenBank/DDBJ whole genome shotgun (WGS) entry which is preliminary data.</text>
</comment>
<evidence type="ECO:0000313" key="2">
    <source>
        <dbReference type="Proteomes" id="UP000054843"/>
    </source>
</evidence>